<evidence type="ECO:0000313" key="1">
    <source>
        <dbReference type="EMBL" id="EDM03069.1"/>
    </source>
</evidence>
<organism evidence="1 2">
    <name type="scientific">Rattus norvegicus</name>
    <name type="common">Rat</name>
    <dbReference type="NCBI Taxonomy" id="10116"/>
    <lineage>
        <taxon>Eukaryota</taxon>
        <taxon>Metazoa</taxon>
        <taxon>Chordata</taxon>
        <taxon>Craniata</taxon>
        <taxon>Vertebrata</taxon>
        <taxon>Euteleostomi</taxon>
        <taxon>Mammalia</taxon>
        <taxon>Eutheria</taxon>
        <taxon>Euarchontoglires</taxon>
        <taxon>Glires</taxon>
        <taxon>Rodentia</taxon>
        <taxon>Myomorpha</taxon>
        <taxon>Muroidea</taxon>
        <taxon>Muridae</taxon>
        <taxon>Murinae</taxon>
        <taxon>Rattus</taxon>
    </lineage>
</organism>
<dbReference type="Proteomes" id="UP000234681">
    <property type="component" value="Chromosome 6"/>
</dbReference>
<name>A6HAL4_RAT</name>
<reference evidence="2" key="1">
    <citation type="submission" date="2005-09" db="EMBL/GenBank/DDBJ databases">
        <authorList>
            <person name="Mural R.J."/>
            <person name="Li P.W."/>
            <person name="Adams M.D."/>
            <person name="Amanatides P.G."/>
            <person name="Baden-Tillson H."/>
            <person name="Barnstead M."/>
            <person name="Chin S.H."/>
            <person name="Dew I."/>
            <person name="Evans C.A."/>
            <person name="Ferriera S."/>
            <person name="Flanigan M."/>
            <person name="Fosler C."/>
            <person name="Glodek A."/>
            <person name="Gu Z."/>
            <person name="Holt R.A."/>
            <person name="Jennings D."/>
            <person name="Kraft C.L."/>
            <person name="Lu F."/>
            <person name="Nguyen T."/>
            <person name="Nusskern D.R."/>
            <person name="Pfannkoch C.M."/>
            <person name="Sitter C."/>
            <person name="Sutton G.G."/>
            <person name="Venter J.C."/>
            <person name="Wang Z."/>
            <person name="Woodage T."/>
            <person name="Zheng X.H."/>
            <person name="Zhong F."/>
        </authorList>
    </citation>
    <scope>NUCLEOTIDE SEQUENCE [LARGE SCALE GENOMIC DNA]</scope>
    <source>
        <strain>BN</strain>
        <strain evidence="2">Sprague-Dawley</strain>
    </source>
</reference>
<sequence length="55" mass="6234">MARVAHCFLSMERHWRIALARNPMPIQIRCGLFIPPFSLWKSLQGPGISGVRSSL</sequence>
<dbReference type="AlphaFoldDB" id="A6HAL4"/>
<protein>
    <submittedName>
        <fullName evidence="1">RCG61594</fullName>
    </submittedName>
</protein>
<evidence type="ECO:0000313" key="2">
    <source>
        <dbReference type="Proteomes" id="UP000234681"/>
    </source>
</evidence>
<feature type="non-terminal residue" evidence="1">
    <location>
        <position position="55"/>
    </location>
</feature>
<accession>A6HAL4</accession>
<proteinExistence type="predicted"/>
<gene>
    <name evidence="1" type="ORF">rCG_61594</name>
</gene>
<dbReference type="EMBL" id="CH473947">
    <property type="protein sequence ID" value="EDM03069.1"/>
    <property type="molecule type" value="Genomic_DNA"/>
</dbReference>